<dbReference type="EMBL" id="MK838116">
    <property type="protein sequence ID" value="QDH47216.1"/>
    <property type="molecule type" value="Genomic_DNA"/>
</dbReference>
<evidence type="ECO:0000313" key="1">
    <source>
        <dbReference type="EMBL" id="QDH47216.1"/>
    </source>
</evidence>
<reference evidence="1 2" key="1">
    <citation type="submission" date="2019-04" db="EMBL/GenBank/DDBJ databases">
        <title>Novel bacteriophages capable of disrupting biofilms from clinical strains of Aeromonas hydrophila with intrinsic antibiotic resistance.</title>
        <authorList>
            <person name="Kabwe M."/>
            <person name="Brown T.L."/>
            <person name="Speirs L."/>
            <person name="Ku H."/>
            <person name="Leach M."/>
            <person name="Chan H.T."/>
            <person name="Petrovski S."/>
            <person name="Lock P."/>
            <person name="Tucci J."/>
        </authorList>
    </citation>
    <scope>NUCLEOTIDE SEQUENCE [LARGE SCALE GENOMIC DNA]</scope>
</reference>
<proteinExistence type="predicted"/>
<name>A0A514A1V3_9CAUD</name>
<protein>
    <submittedName>
        <fullName evidence="1">Uncharacterized protein</fullName>
    </submittedName>
</protein>
<gene>
    <name evidence="1" type="ORF">LAh10_193</name>
</gene>
<dbReference type="Proteomes" id="UP000318420">
    <property type="component" value="Segment"/>
</dbReference>
<keyword evidence="2" id="KW-1185">Reference proteome</keyword>
<evidence type="ECO:0000313" key="2">
    <source>
        <dbReference type="Proteomes" id="UP000318420"/>
    </source>
</evidence>
<organism evidence="1 2">
    <name type="scientific">Aeromonas phage LAh10</name>
    <dbReference type="NCBI Taxonomy" id="2591025"/>
    <lineage>
        <taxon>Viruses</taxon>
        <taxon>Duplodnaviria</taxon>
        <taxon>Heunggongvirae</taxon>
        <taxon>Uroviricota</taxon>
        <taxon>Caudoviricetes</taxon>
        <taxon>Chimalliviridae</taxon>
        <taxon>Ludhianavirus</taxon>
        <taxon>Ludhianavirus LAh10</taxon>
    </lineage>
</organism>
<sequence>MLFKLQKKGLEVYRFVQHDIDLVVNKGPFKGTKHVIMRFENEARQLKIGHFNVIYDREFLTFIPVWNEPVLDYIRNKKKYRQNNPLKMGFPIIPKYKYYFWKLISFEVGYVHLKVMLRNSK</sequence>
<accession>A0A514A1V3</accession>